<proteinExistence type="predicted"/>
<dbReference type="EMBL" id="WAAQ01000001">
    <property type="protein sequence ID" value="KAB1887521.1"/>
    <property type="molecule type" value="Genomic_DNA"/>
</dbReference>
<accession>A0AAD3X577</accession>
<feature type="region of interest" description="Disordered" evidence="1">
    <location>
        <begin position="331"/>
        <end position="352"/>
    </location>
</feature>
<feature type="compositionally biased region" description="Basic and acidic residues" evidence="1">
    <location>
        <begin position="331"/>
        <end position="340"/>
    </location>
</feature>
<dbReference type="Proteomes" id="UP000436027">
    <property type="component" value="Unassembled WGS sequence"/>
</dbReference>
<gene>
    <name evidence="2" type="ORF">F6W70_09115</name>
</gene>
<name>A0AAD3X577_MICMQ</name>
<dbReference type="AlphaFoldDB" id="A0AAD3X577"/>
<feature type="region of interest" description="Disordered" evidence="1">
    <location>
        <begin position="193"/>
        <end position="224"/>
    </location>
</feature>
<reference evidence="2 3" key="1">
    <citation type="submission" date="2019-09" db="EMBL/GenBank/DDBJ databases">
        <title>Whole genome sequencing of Microbacterium maritypicum.</title>
        <authorList>
            <person name="Lenchi N."/>
        </authorList>
    </citation>
    <scope>NUCLEOTIDE SEQUENCE [LARGE SCALE GENOMIC DNA]</scope>
    <source>
        <strain evidence="2 3">DSM 12512</strain>
    </source>
</reference>
<comment type="caution">
    <text evidence="2">The sequence shown here is derived from an EMBL/GenBank/DDBJ whole genome shotgun (WGS) entry which is preliminary data.</text>
</comment>
<evidence type="ECO:0000256" key="1">
    <source>
        <dbReference type="SAM" id="MobiDB-lite"/>
    </source>
</evidence>
<dbReference type="RefSeq" id="WP_151486440.1">
    <property type="nucleotide sequence ID" value="NZ_WAAQ01000001.1"/>
</dbReference>
<evidence type="ECO:0000313" key="3">
    <source>
        <dbReference type="Proteomes" id="UP000436027"/>
    </source>
</evidence>
<organism evidence="2 3">
    <name type="scientific">Microbacterium maritypicum</name>
    <name type="common">Microbacterium liquefaciens</name>
    <dbReference type="NCBI Taxonomy" id="33918"/>
    <lineage>
        <taxon>Bacteria</taxon>
        <taxon>Bacillati</taxon>
        <taxon>Actinomycetota</taxon>
        <taxon>Actinomycetes</taxon>
        <taxon>Micrococcales</taxon>
        <taxon>Microbacteriaceae</taxon>
        <taxon>Microbacterium</taxon>
    </lineage>
</organism>
<feature type="compositionally biased region" description="Acidic residues" evidence="1">
    <location>
        <begin position="202"/>
        <end position="215"/>
    </location>
</feature>
<feature type="region of interest" description="Disordered" evidence="1">
    <location>
        <begin position="152"/>
        <end position="176"/>
    </location>
</feature>
<sequence>MTDEAGLFSRVANSRTVKGLLLPFGELSSPSSSNTPPTMFSAGSVTIPRDPSIVTLNVEHDRFNPIGRATSLEVTEAGVVAEFTIATTDEGDAFLASGTKRKLSAELGSLVRNGANAVRSRLTGATVCDAAAFASAALFSLAPGVSAEFTEEVPSSDEYTAPESSSSSEYVTEFTDDEGVKWRRVETSKRETTVTKITDSAPADEENPNAPEEENMTASAAGQTPAPLVTPNVAPPAKDVDLHAVFTAMAAVKAGVQLEDNESALFALADIKTAGDGALPAAGVIQPNWVGKLWQGKEYVRKYLPLNNHTFGPIDLGGRAGFRLDGTEDLVQKRTGEKTELPTGSATTSKRESTRDSFGYAADVAAEWTYLSGGAEVLESFWKGVANSYAKVTDMEALATMFRVASRDTGAALSRMVAPGSLPAGTPANSAYYPGVVQLIQALEAISDANDDPAWAVVNPVLWSQLIFTPKDLLPEFVTLAVGVGTGEADVDGKIIVRKAPQSAFIGTKATDPQVMAGAKNAIEFKELGETPIQIDALNVAKFGVDRATVGFLETFVVRPEATVFIGTAA</sequence>
<evidence type="ECO:0000313" key="2">
    <source>
        <dbReference type="EMBL" id="KAB1887521.1"/>
    </source>
</evidence>
<protein>
    <recommendedName>
        <fullName evidence="4">Major capsid protein</fullName>
    </recommendedName>
</protein>
<evidence type="ECO:0008006" key="4">
    <source>
        <dbReference type="Google" id="ProtNLM"/>
    </source>
</evidence>